<dbReference type="Gene3D" id="2.60.40.1180">
    <property type="entry name" value="Golgi alpha-mannosidase II"/>
    <property type="match status" value="2"/>
</dbReference>
<dbReference type="Pfam" id="PF21365">
    <property type="entry name" value="Glyco_hydro_31_3rd"/>
    <property type="match status" value="1"/>
</dbReference>
<dbReference type="RefSeq" id="WP_388006629.1">
    <property type="nucleotide sequence ID" value="NZ_JBHUEE010000005.1"/>
</dbReference>
<dbReference type="CDD" id="cd06593">
    <property type="entry name" value="GH31_xylosidase_YicI"/>
    <property type="match status" value="1"/>
</dbReference>
<dbReference type="SUPFAM" id="SSF51011">
    <property type="entry name" value="Glycosyl hydrolase domain"/>
    <property type="match status" value="1"/>
</dbReference>
<dbReference type="Proteomes" id="UP001597277">
    <property type="component" value="Unassembled WGS sequence"/>
</dbReference>
<dbReference type="InterPro" id="IPR011013">
    <property type="entry name" value="Gal_mutarotase_sf_dom"/>
</dbReference>
<name>A0ABW4L6X1_9MICO</name>
<dbReference type="Gene3D" id="3.20.20.80">
    <property type="entry name" value="Glycosidases"/>
    <property type="match status" value="1"/>
</dbReference>
<dbReference type="EMBL" id="JBHUEE010000005">
    <property type="protein sequence ID" value="MFD1718405.1"/>
    <property type="molecule type" value="Genomic_DNA"/>
</dbReference>
<protein>
    <submittedName>
        <fullName evidence="8">Alpha-xylosidase</fullName>
        <ecNumber evidence="8">3.2.1.177</ecNumber>
    </submittedName>
</protein>
<dbReference type="InterPro" id="IPR050985">
    <property type="entry name" value="Alpha-glycosidase_related"/>
</dbReference>
<evidence type="ECO:0000259" key="5">
    <source>
        <dbReference type="Pfam" id="PF01055"/>
    </source>
</evidence>
<evidence type="ECO:0000259" key="7">
    <source>
        <dbReference type="Pfam" id="PF21365"/>
    </source>
</evidence>
<dbReference type="GO" id="GO:0061634">
    <property type="term" value="F:alpha-D-xyloside xylohydrolase"/>
    <property type="evidence" value="ECO:0007669"/>
    <property type="project" value="UniProtKB-EC"/>
</dbReference>
<feature type="domain" description="Glycoside hydrolase family 31 N-terminal" evidence="6">
    <location>
        <begin position="59"/>
        <end position="243"/>
    </location>
</feature>
<evidence type="ECO:0000256" key="4">
    <source>
        <dbReference type="RuleBase" id="RU361185"/>
    </source>
</evidence>
<evidence type="ECO:0000256" key="2">
    <source>
        <dbReference type="ARBA" id="ARBA00022801"/>
    </source>
</evidence>
<dbReference type="SUPFAM" id="SSF51445">
    <property type="entry name" value="(Trans)glycosidases"/>
    <property type="match status" value="1"/>
</dbReference>
<dbReference type="Pfam" id="PF13802">
    <property type="entry name" value="Gal_mutarotas_2"/>
    <property type="match status" value="1"/>
</dbReference>
<dbReference type="SUPFAM" id="SSF74650">
    <property type="entry name" value="Galactose mutarotase-like"/>
    <property type="match status" value="1"/>
</dbReference>
<proteinExistence type="inferred from homology"/>
<reference evidence="9" key="1">
    <citation type="journal article" date="2019" name="Int. J. Syst. Evol. Microbiol.">
        <title>The Global Catalogue of Microorganisms (GCM) 10K type strain sequencing project: providing services to taxonomists for standard genome sequencing and annotation.</title>
        <authorList>
            <consortium name="The Broad Institute Genomics Platform"/>
            <consortium name="The Broad Institute Genome Sequencing Center for Infectious Disease"/>
            <person name="Wu L."/>
            <person name="Ma J."/>
        </authorList>
    </citation>
    <scope>NUCLEOTIDE SEQUENCE [LARGE SCALE GENOMIC DNA]</scope>
    <source>
        <strain evidence="9">JCM 17130</strain>
    </source>
</reference>
<feature type="domain" description="Glycoside hydrolase family 31 TIM barrel" evidence="5">
    <location>
        <begin position="285"/>
        <end position="609"/>
    </location>
</feature>
<keyword evidence="3 4" id="KW-0326">Glycosidase</keyword>
<evidence type="ECO:0000259" key="6">
    <source>
        <dbReference type="Pfam" id="PF13802"/>
    </source>
</evidence>
<dbReference type="InterPro" id="IPR025887">
    <property type="entry name" value="Glyco_hydro_31_N_dom"/>
</dbReference>
<evidence type="ECO:0000256" key="1">
    <source>
        <dbReference type="ARBA" id="ARBA00007806"/>
    </source>
</evidence>
<comment type="similarity">
    <text evidence="1 4">Belongs to the glycosyl hydrolase 31 family.</text>
</comment>
<evidence type="ECO:0000313" key="8">
    <source>
        <dbReference type="EMBL" id="MFD1718405.1"/>
    </source>
</evidence>
<accession>A0ABW4L6X1</accession>
<evidence type="ECO:0000256" key="3">
    <source>
        <dbReference type="ARBA" id="ARBA00023295"/>
    </source>
</evidence>
<dbReference type="Pfam" id="PF01055">
    <property type="entry name" value="Glyco_hydro_31_2nd"/>
    <property type="match status" value="1"/>
</dbReference>
<dbReference type="SUPFAM" id="SSF117125">
    <property type="entry name" value="Putative glucosidase YicI, C-terminal domain"/>
    <property type="match status" value="1"/>
</dbReference>
<dbReference type="InterPro" id="IPR017853">
    <property type="entry name" value="GH"/>
</dbReference>
<dbReference type="InterPro" id="IPR000322">
    <property type="entry name" value="Glyco_hydro_31_TIM"/>
</dbReference>
<dbReference type="EC" id="3.2.1.177" evidence="8"/>
<dbReference type="PANTHER" id="PTHR43053:SF4">
    <property type="entry name" value="MYOGENESIS-REGULATING GLYCOSIDASE"/>
    <property type="match status" value="1"/>
</dbReference>
<keyword evidence="2 4" id="KW-0378">Hydrolase</keyword>
<dbReference type="InterPro" id="IPR013780">
    <property type="entry name" value="Glyco_hydro_b"/>
</dbReference>
<gene>
    <name evidence="8" type="primary">yicI</name>
    <name evidence="8" type="ORF">ACFSE6_11200</name>
</gene>
<organism evidence="8 9">
    <name type="scientific">Georgenia deserti</name>
    <dbReference type="NCBI Taxonomy" id="2093781"/>
    <lineage>
        <taxon>Bacteria</taxon>
        <taxon>Bacillati</taxon>
        <taxon>Actinomycetota</taxon>
        <taxon>Actinomycetes</taxon>
        <taxon>Micrococcales</taxon>
        <taxon>Bogoriellaceae</taxon>
        <taxon>Georgenia</taxon>
    </lineage>
</organism>
<sequence length="787" mass="86628">MKFTDGFWHIRPGVTAHYAAEAYDAETRRNADGDAVVVTAPTKVIATRGDTLNRPVLTVSLSSPLEGVVRVRVEHHRPRPGAFGFDLVGAEPGHGRAHLDDDGGAHLASGPLRARIAPGAPWDLRFEAGGRLLTRSGHKSLGYMQLGPGATVPAEPTGVAGVTTTGRAPAPAYLHAQLELGVGELVYGLGERFGPLVKNGQSVDVWNADGGTSSELAYKNVPFYLTSGGYGVLVNHPQHVSFEVGSEAVEQVQFSVPGEALEYLVIYGPTPAEILERYTRLTGRPARVPAWSYGLWLSTSFTTDYDEATVTRFIDGMAERDLPLSVFHFDCFWMREFSWTDFTWDTRVFPDPEGMLRRLREKGLRVSAWINPYIAQRSPLFDEGERAGYLLRRTDGTAWQWDFWQAGMGLVDFTNPDATRWFQEKVRALLRQGVDAIKTDFGERVPVEDVVWHDGSDPGVMHNWYAQLYNRAVFEVLEAERGHGEAVVFARSATAGGQRMPVHWGGDNSSTFLSMAESLRGGLSLVLSGFGFWSHDIGGFEGTPDPAVFKRWVAFGLLSSHSRLHGSTSYRVPWAFEEDEATAAAGEDAVSVTRQFTRLKLELMPYLYQAGLEAHERGLPVMRPMLLEFPEDPTVWHLDRQYLLGRDLLVAPVFSEDGAVTYYLPAGRWTNLLTGESATGGWRTEHHGFASLPLWVREDAVLVTRPGADRPDTDYADNPLVTVYPGAADRSVEITHPDTGAVTTFTVTRETTGATVRSEPALPFRARLAGGEITETHDGTVRLDIAG</sequence>
<evidence type="ECO:0000313" key="9">
    <source>
        <dbReference type="Proteomes" id="UP001597277"/>
    </source>
</evidence>
<dbReference type="InterPro" id="IPR048395">
    <property type="entry name" value="Glyco_hydro_31_C"/>
</dbReference>
<keyword evidence="9" id="KW-1185">Reference proteome</keyword>
<dbReference type="CDD" id="cd14752">
    <property type="entry name" value="GH31_N"/>
    <property type="match status" value="1"/>
</dbReference>
<dbReference type="Gene3D" id="2.60.40.1760">
    <property type="entry name" value="glycosyl hydrolase (family 31)"/>
    <property type="match status" value="1"/>
</dbReference>
<dbReference type="PANTHER" id="PTHR43053">
    <property type="entry name" value="GLYCOSIDASE FAMILY 31"/>
    <property type="match status" value="1"/>
</dbReference>
<feature type="domain" description="Glycosyl hydrolase family 31 C-terminal" evidence="7">
    <location>
        <begin position="618"/>
        <end position="702"/>
    </location>
</feature>
<comment type="caution">
    <text evidence="8">The sequence shown here is derived from an EMBL/GenBank/DDBJ whole genome shotgun (WGS) entry which is preliminary data.</text>
</comment>
<dbReference type="NCBIfam" id="NF007940">
    <property type="entry name" value="PRK10658.1"/>
    <property type="match status" value="1"/>
</dbReference>